<evidence type="ECO:0000313" key="2">
    <source>
        <dbReference type="EMBL" id="MBW8635947.1"/>
    </source>
</evidence>
<dbReference type="EMBL" id="JAICBX010000001">
    <property type="protein sequence ID" value="MBW8635947.1"/>
    <property type="molecule type" value="Genomic_DNA"/>
</dbReference>
<comment type="caution">
    <text evidence="2">The sequence shown here is derived from an EMBL/GenBank/DDBJ whole genome shotgun (WGS) entry which is preliminary data.</text>
</comment>
<feature type="transmembrane region" description="Helical" evidence="1">
    <location>
        <begin position="7"/>
        <end position="28"/>
    </location>
</feature>
<dbReference type="AlphaFoldDB" id="A0AAE3CZH9"/>
<accession>A0AAE3CZH9</accession>
<sequence>MAKILRNILNLVVIAVVLYAAAAGFLYATQRDHVFIPSGALSDPVDEGLEGVIVENVTMADGVVVTVWRAEPARHDLPTVLYFQGNGGNISTRATRFQQIMESGLGFYAPAYRGYPGSEGSPSEEMFISDALHHFDRADAISSGVILHGESLGTGVATAVAAERDAEALILEAPFTATVDIAASAYPWLPVSFLMKDQFKSRDRIIDVTEPVLILHGTDDRVVPFAQGQALYELANDPKQFALFEDAGHTELWRLGLRDRMLEFLKRHELVERSNLPVGDN</sequence>
<dbReference type="PANTHER" id="PTHR12277:SF81">
    <property type="entry name" value="PROTEIN ABHD13"/>
    <property type="match status" value="1"/>
</dbReference>
<keyword evidence="1" id="KW-1133">Transmembrane helix</keyword>
<name>A0AAE3CZH9_9HYPH</name>
<dbReference type="PANTHER" id="PTHR12277">
    <property type="entry name" value="ALPHA/BETA HYDROLASE DOMAIN-CONTAINING PROTEIN"/>
    <property type="match status" value="1"/>
</dbReference>
<dbReference type="RefSeq" id="WP_220226664.1">
    <property type="nucleotide sequence ID" value="NZ_JAICBX010000001.1"/>
</dbReference>
<reference evidence="2" key="1">
    <citation type="submission" date="2021-08" db="EMBL/GenBank/DDBJ databases">
        <title>Hoeflea bacterium WL0058 sp. nov., isolated from the sediment.</title>
        <authorList>
            <person name="Wang L."/>
            <person name="Zhang D."/>
        </authorList>
    </citation>
    <scope>NUCLEOTIDE SEQUENCE</scope>
    <source>
        <strain evidence="2">WL0058</strain>
    </source>
</reference>
<proteinExistence type="predicted"/>
<protein>
    <submittedName>
        <fullName evidence="2">Lysophospholipase</fullName>
    </submittedName>
</protein>
<gene>
    <name evidence="2" type="ORF">K1W69_02025</name>
</gene>
<keyword evidence="1" id="KW-0472">Membrane</keyword>
<dbReference type="Gene3D" id="3.40.50.1820">
    <property type="entry name" value="alpha/beta hydrolase"/>
    <property type="match status" value="1"/>
</dbReference>
<evidence type="ECO:0000256" key="1">
    <source>
        <dbReference type="SAM" id="Phobius"/>
    </source>
</evidence>
<keyword evidence="1" id="KW-0812">Transmembrane</keyword>
<evidence type="ECO:0000313" key="3">
    <source>
        <dbReference type="Proteomes" id="UP001196509"/>
    </source>
</evidence>
<keyword evidence="3" id="KW-1185">Reference proteome</keyword>
<organism evidence="2 3">
    <name type="scientific">Flavimaribacter sediminis</name>
    <dbReference type="NCBI Taxonomy" id="2865987"/>
    <lineage>
        <taxon>Bacteria</taxon>
        <taxon>Pseudomonadati</taxon>
        <taxon>Pseudomonadota</taxon>
        <taxon>Alphaproteobacteria</taxon>
        <taxon>Hyphomicrobiales</taxon>
        <taxon>Rhizobiaceae</taxon>
        <taxon>Flavimaribacter</taxon>
    </lineage>
</organism>
<dbReference type="SUPFAM" id="SSF53474">
    <property type="entry name" value="alpha/beta-Hydrolases"/>
    <property type="match status" value="1"/>
</dbReference>
<dbReference type="InterPro" id="IPR029058">
    <property type="entry name" value="AB_hydrolase_fold"/>
</dbReference>
<dbReference type="Proteomes" id="UP001196509">
    <property type="component" value="Unassembled WGS sequence"/>
</dbReference>